<name>A0A011UXN5_9HYPH</name>
<dbReference type="EMBL" id="JENY01000001">
    <property type="protein sequence ID" value="EXL10648.1"/>
    <property type="molecule type" value="Genomic_DNA"/>
</dbReference>
<dbReference type="Proteomes" id="UP000019849">
    <property type="component" value="Unassembled WGS sequence"/>
</dbReference>
<organism evidence="1 2">
    <name type="scientific">Aquamicrobium defluvii</name>
    <dbReference type="NCBI Taxonomy" id="69279"/>
    <lineage>
        <taxon>Bacteria</taxon>
        <taxon>Pseudomonadati</taxon>
        <taxon>Pseudomonadota</taxon>
        <taxon>Alphaproteobacteria</taxon>
        <taxon>Hyphomicrobiales</taxon>
        <taxon>Phyllobacteriaceae</taxon>
        <taxon>Aquamicrobium</taxon>
    </lineage>
</organism>
<dbReference type="AlphaFoldDB" id="A0A011UXN5"/>
<dbReference type="STRING" id="69279.BG36_01820"/>
<gene>
    <name evidence="1" type="ORF">BG36_01820</name>
</gene>
<evidence type="ECO:0000313" key="2">
    <source>
        <dbReference type="Proteomes" id="UP000019849"/>
    </source>
</evidence>
<evidence type="ECO:0000313" key="1">
    <source>
        <dbReference type="EMBL" id="EXL10648.1"/>
    </source>
</evidence>
<accession>A0A011UXN5</accession>
<dbReference type="HOGENOM" id="CLU_2614291_0_0_5"/>
<sequence>MAHDRQKLLRDFIARQSPNFGDENCFRVIALHCGADDRREAPFHFEVASKSRGEAGNLVATATHSGNRFLLPLVGSRP</sequence>
<protein>
    <submittedName>
        <fullName evidence="1">Uncharacterized protein</fullName>
    </submittedName>
</protein>
<comment type="caution">
    <text evidence="1">The sequence shown here is derived from an EMBL/GenBank/DDBJ whole genome shotgun (WGS) entry which is preliminary data.</text>
</comment>
<reference evidence="1 2" key="1">
    <citation type="submission" date="2014-02" db="EMBL/GenBank/DDBJ databases">
        <title>Aquamicrobium defluvii Genome sequencing.</title>
        <authorList>
            <person name="Wang X."/>
        </authorList>
    </citation>
    <scope>NUCLEOTIDE SEQUENCE [LARGE SCALE GENOMIC DNA]</scope>
    <source>
        <strain evidence="1 2">W13Z1</strain>
    </source>
</reference>
<proteinExistence type="predicted"/>